<protein>
    <submittedName>
        <fullName evidence="1">Uncharacterized protein</fullName>
    </submittedName>
</protein>
<dbReference type="RefSeq" id="WP_124877285.1">
    <property type="nucleotide sequence ID" value="NZ_RQJO01000010.1"/>
</dbReference>
<proteinExistence type="predicted"/>
<evidence type="ECO:0000313" key="1">
    <source>
        <dbReference type="EMBL" id="RRB00820.1"/>
    </source>
</evidence>
<name>A0A3P1BI99_9BACT</name>
<sequence>MKVKDITDKIQQGVELLKGEEAINKTYCSQNSYRDEPTAQRAFARARERIFDVNRWSEISSLTADFSLLDPIGNPKPMGRPDVGDHIRVQLPGPAPENWVKVIEVEDEDTKAGFTARPCSDPREKTGAIEHFFTDASTSTFRVSLVGQTVFACQIGENERVNNQPPEAGDRAVINTMVAGAGWLFYQKIQWKTLTDYLVDL</sequence>
<dbReference type="EMBL" id="RQJO01000010">
    <property type="protein sequence ID" value="RRB00820.1"/>
    <property type="molecule type" value="Genomic_DNA"/>
</dbReference>
<dbReference type="AlphaFoldDB" id="A0A3P1BI99"/>
<dbReference type="Proteomes" id="UP000271925">
    <property type="component" value="Unassembled WGS sequence"/>
</dbReference>
<keyword evidence="2" id="KW-1185">Reference proteome</keyword>
<accession>A0A3P1BI99</accession>
<gene>
    <name evidence="1" type="ORF">EHT25_21745</name>
</gene>
<dbReference type="OrthoDB" id="947646at2"/>
<organism evidence="1 2">
    <name type="scientific">Larkinella rosea</name>
    <dbReference type="NCBI Taxonomy" id="2025312"/>
    <lineage>
        <taxon>Bacteria</taxon>
        <taxon>Pseudomonadati</taxon>
        <taxon>Bacteroidota</taxon>
        <taxon>Cytophagia</taxon>
        <taxon>Cytophagales</taxon>
        <taxon>Spirosomataceae</taxon>
        <taxon>Larkinella</taxon>
    </lineage>
</organism>
<reference evidence="1 2" key="1">
    <citation type="submission" date="2018-11" db="EMBL/GenBank/DDBJ databases">
        <authorList>
            <person name="Zhou Z."/>
            <person name="Wang G."/>
        </authorList>
    </citation>
    <scope>NUCLEOTIDE SEQUENCE [LARGE SCALE GENOMIC DNA]</scope>
    <source>
        <strain evidence="1 2">KCTC52004</strain>
    </source>
</reference>
<evidence type="ECO:0000313" key="2">
    <source>
        <dbReference type="Proteomes" id="UP000271925"/>
    </source>
</evidence>
<comment type="caution">
    <text evidence="1">The sequence shown here is derived from an EMBL/GenBank/DDBJ whole genome shotgun (WGS) entry which is preliminary data.</text>
</comment>